<name>A0A7S1BS96_9STRA</name>
<organism evidence="2">
    <name type="scientific">Corethron hystrix</name>
    <dbReference type="NCBI Taxonomy" id="216773"/>
    <lineage>
        <taxon>Eukaryota</taxon>
        <taxon>Sar</taxon>
        <taxon>Stramenopiles</taxon>
        <taxon>Ochrophyta</taxon>
        <taxon>Bacillariophyta</taxon>
        <taxon>Coscinodiscophyceae</taxon>
        <taxon>Corethrophycidae</taxon>
        <taxon>Corethrales</taxon>
        <taxon>Corethraceae</taxon>
        <taxon>Corethron</taxon>
    </lineage>
</organism>
<proteinExistence type="predicted"/>
<feature type="region of interest" description="Disordered" evidence="1">
    <location>
        <begin position="123"/>
        <end position="154"/>
    </location>
</feature>
<sequence length="154" mass="17446">MAQRKQKSYDNDIPCNDFKEKVKRSEYVHSLSGRENCNCDISYSSCMPSRVTRVNINKTVIAEDELVHGQKKKSPAEQVKGMDCIYNTAPVSKYNDLERTQKPQSRIHMKGYYSSLEHAPVQTSSSMSYPSSIESASMNYSSSSDEEVEVQLIT</sequence>
<evidence type="ECO:0000313" key="2">
    <source>
        <dbReference type="EMBL" id="CAD8896438.1"/>
    </source>
</evidence>
<protein>
    <submittedName>
        <fullName evidence="2">Uncharacterized protein</fullName>
    </submittedName>
</protein>
<evidence type="ECO:0000256" key="1">
    <source>
        <dbReference type="SAM" id="MobiDB-lite"/>
    </source>
</evidence>
<gene>
    <name evidence="2" type="ORF">CHYS00102_LOCUS23652</name>
</gene>
<accession>A0A7S1BS96</accession>
<feature type="compositionally biased region" description="Low complexity" evidence="1">
    <location>
        <begin position="124"/>
        <end position="137"/>
    </location>
</feature>
<dbReference type="AlphaFoldDB" id="A0A7S1BS96"/>
<reference evidence="2" key="1">
    <citation type="submission" date="2021-01" db="EMBL/GenBank/DDBJ databases">
        <authorList>
            <person name="Corre E."/>
            <person name="Pelletier E."/>
            <person name="Niang G."/>
            <person name="Scheremetjew M."/>
            <person name="Finn R."/>
            <person name="Kale V."/>
            <person name="Holt S."/>
            <person name="Cochrane G."/>
            <person name="Meng A."/>
            <person name="Brown T."/>
            <person name="Cohen L."/>
        </authorList>
    </citation>
    <scope>NUCLEOTIDE SEQUENCE</scope>
    <source>
        <strain evidence="2">308</strain>
    </source>
</reference>
<feature type="compositionally biased region" description="Acidic residues" evidence="1">
    <location>
        <begin position="144"/>
        <end position="154"/>
    </location>
</feature>
<dbReference type="EMBL" id="HBFR01032529">
    <property type="protein sequence ID" value="CAD8896438.1"/>
    <property type="molecule type" value="Transcribed_RNA"/>
</dbReference>